<accession>A0A2N1JGP8</accession>
<protein>
    <submittedName>
        <fullName evidence="4">Uncharacterized protein</fullName>
    </submittedName>
</protein>
<dbReference type="PANTHER" id="PTHR13486">
    <property type="entry name" value="TELOMERE LENGTH AND SILENCING PROTEIN 1 TLS1 FAMILY MEMBER"/>
    <property type="match status" value="1"/>
</dbReference>
<dbReference type="OrthoDB" id="3366698at2759"/>
<evidence type="ECO:0000256" key="2">
    <source>
        <dbReference type="ARBA" id="ARBA00007643"/>
    </source>
</evidence>
<dbReference type="AlphaFoldDB" id="A0A2N1JGP8"/>
<comment type="similarity">
    <text evidence="2">Belongs to the TLS1 family.</text>
</comment>
<dbReference type="EMBL" id="KZ454987">
    <property type="protein sequence ID" value="PKI85708.1"/>
    <property type="molecule type" value="Genomic_DNA"/>
</dbReference>
<evidence type="ECO:0000313" key="5">
    <source>
        <dbReference type="Proteomes" id="UP000232875"/>
    </source>
</evidence>
<reference evidence="4 5" key="1">
    <citation type="submission" date="2017-10" db="EMBL/GenBank/DDBJ databases">
        <title>A novel species of cold-tolerant Malassezia isolated from bats.</title>
        <authorList>
            <person name="Lorch J.M."/>
            <person name="Palmer J.M."/>
            <person name="Vanderwolf K.J."/>
            <person name="Schmidt K.Z."/>
            <person name="Verant M.L."/>
            <person name="Weller T.J."/>
            <person name="Blehert D.S."/>
        </authorList>
    </citation>
    <scope>NUCLEOTIDE SEQUENCE [LARGE SCALE GENOMIC DNA]</scope>
    <source>
        <strain evidence="4 5">NWHC:44797-103</strain>
    </source>
</reference>
<evidence type="ECO:0000313" key="4">
    <source>
        <dbReference type="EMBL" id="PKI85708.1"/>
    </source>
</evidence>
<keyword evidence="5" id="KW-1185">Reference proteome</keyword>
<dbReference type="GO" id="GO:0005681">
    <property type="term" value="C:spliceosomal complex"/>
    <property type="evidence" value="ECO:0007669"/>
    <property type="project" value="TreeGrafter"/>
</dbReference>
<organism evidence="4 5">
    <name type="scientific">Malassezia vespertilionis</name>
    <dbReference type="NCBI Taxonomy" id="2020962"/>
    <lineage>
        <taxon>Eukaryota</taxon>
        <taxon>Fungi</taxon>
        <taxon>Dikarya</taxon>
        <taxon>Basidiomycota</taxon>
        <taxon>Ustilaginomycotina</taxon>
        <taxon>Malasseziomycetes</taxon>
        <taxon>Malasseziales</taxon>
        <taxon>Malasseziaceae</taxon>
        <taxon>Malassezia</taxon>
    </lineage>
</organism>
<dbReference type="Proteomes" id="UP000232875">
    <property type="component" value="Unassembled WGS sequence"/>
</dbReference>
<gene>
    <name evidence="4" type="ORF">MVES_000021</name>
</gene>
<comment type="subcellular location">
    <subcellularLocation>
        <location evidence="1">Nucleus</location>
    </subcellularLocation>
</comment>
<name>A0A2N1JGP8_9BASI</name>
<dbReference type="PANTHER" id="PTHR13486:SF2">
    <property type="entry name" value="SPLICING FACTOR C9ORF78"/>
    <property type="match status" value="1"/>
</dbReference>
<dbReference type="STRING" id="2020962.A0A2N1JGP8"/>
<keyword evidence="3" id="KW-0539">Nucleus</keyword>
<evidence type="ECO:0000256" key="1">
    <source>
        <dbReference type="ARBA" id="ARBA00004123"/>
    </source>
</evidence>
<dbReference type="Pfam" id="PF07052">
    <property type="entry name" value="Hep_59"/>
    <property type="match status" value="1"/>
</dbReference>
<proteinExistence type="inferred from homology"/>
<dbReference type="InterPro" id="IPR010756">
    <property type="entry name" value="Tls1-like"/>
</dbReference>
<evidence type="ECO:0000256" key="3">
    <source>
        <dbReference type="ARBA" id="ARBA00023242"/>
    </source>
</evidence>
<dbReference type="GO" id="GO:0000398">
    <property type="term" value="P:mRNA splicing, via spliceosome"/>
    <property type="evidence" value="ECO:0007669"/>
    <property type="project" value="TreeGrafter"/>
</dbReference>
<sequence length="291" mass="33081">MQQKDSHGDAFGEPVPLFKKRSRCKRGTTVTGAALEPPAADQVTACEVKHGVDVDDLVAMRSMLRKPTGINLSCLNSGKQKCTEGKDWREEGEVSDTTNRFVRPDNFHREQGALGTENHITKNDEEMARKRKIGVHVHDLRVVPGSSGQLDAIYQLPEKYTNLQHDLEKPRSDTEGDATQDTAFLSSVPEIDLGIHARLQNIEAIEKAKRELYEKEQAQGRLCEENNAMPFRSLLTGDRRSRQAQDAKETLRHARLEAQGVHLPLVRPEIMRHEYARDDKAYNHFKKRQRR</sequence>